<dbReference type="InterPro" id="IPR000639">
    <property type="entry name" value="Epox_hydrolase-like"/>
</dbReference>
<sequence length="281" mass="30746">MSAWREDVLSVDGIRTHYLEAGEGRPVVLLHAGEFGGAAELSWEFTIPALAQHYRVIAPDWLGFGYTDKIHDFGGGAERRLNHMARFIEKLGVGTAACIGNSMGGLLLARAMASDPPLWPASAVVVVSGGGLAPENDARQTLLDYDCTPEAMRAILGVLFHDERWAQDEEYLRRRHEMSIVPGAWECAAAARLRSPVAPTRKDFGVPDPTPWESITQPTLMVAGAQDKLKVPGYANELAERLPDGRVIVYENCGHAPNIEVADRFNEDILTFLAEVYPPEG</sequence>
<evidence type="ECO:0000259" key="1">
    <source>
        <dbReference type="Pfam" id="PF12697"/>
    </source>
</evidence>
<feature type="domain" description="AB hydrolase-1" evidence="1">
    <location>
        <begin position="27"/>
        <end position="267"/>
    </location>
</feature>
<dbReference type="PANTHER" id="PTHR46438">
    <property type="entry name" value="ALPHA/BETA-HYDROLASES SUPERFAMILY PROTEIN"/>
    <property type="match status" value="1"/>
</dbReference>
<proteinExistence type="predicted"/>
<dbReference type="GO" id="GO:0003824">
    <property type="term" value="F:catalytic activity"/>
    <property type="evidence" value="ECO:0007669"/>
    <property type="project" value="InterPro"/>
</dbReference>
<dbReference type="AlphaFoldDB" id="A0A6J7I2F9"/>
<dbReference type="EMBL" id="CAFBMX010000003">
    <property type="protein sequence ID" value="CAB4924844.1"/>
    <property type="molecule type" value="Genomic_DNA"/>
</dbReference>
<name>A0A6J7I2F9_9ZZZZ</name>
<protein>
    <submittedName>
        <fullName evidence="2">Unannotated protein</fullName>
    </submittedName>
</protein>
<dbReference type="Gene3D" id="3.40.50.1820">
    <property type="entry name" value="alpha/beta hydrolase"/>
    <property type="match status" value="1"/>
</dbReference>
<reference evidence="2" key="1">
    <citation type="submission" date="2020-05" db="EMBL/GenBank/DDBJ databases">
        <authorList>
            <person name="Chiriac C."/>
            <person name="Salcher M."/>
            <person name="Ghai R."/>
            <person name="Kavagutti S V."/>
        </authorList>
    </citation>
    <scope>NUCLEOTIDE SEQUENCE</scope>
</reference>
<dbReference type="Pfam" id="PF12697">
    <property type="entry name" value="Abhydrolase_6"/>
    <property type="match status" value="1"/>
</dbReference>
<dbReference type="InterPro" id="IPR000073">
    <property type="entry name" value="AB_hydrolase_1"/>
</dbReference>
<dbReference type="InterPro" id="IPR029058">
    <property type="entry name" value="AB_hydrolase_fold"/>
</dbReference>
<organism evidence="2">
    <name type="scientific">freshwater metagenome</name>
    <dbReference type="NCBI Taxonomy" id="449393"/>
    <lineage>
        <taxon>unclassified sequences</taxon>
        <taxon>metagenomes</taxon>
        <taxon>ecological metagenomes</taxon>
    </lineage>
</organism>
<evidence type="ECO:0000313" key="2">
    <source>
        <dbReference type="EMBL" id="CAB4924844.1"/>
    </source>
</evidence>
<dbReference type="SUPFAM" id="SSF53474">
    <property type="entry name" value="alpha/beta-Hydrolases"/>
    <property type="match status" value="1"/>
</dbReference>
<dbReference type="PRINTS" id="PR00111">
    <property type="entry name" value="ABHYDROLASE"/>
</dbReference>
<dbReference type="PRINTS" id="PR00412">
    <property type="entry name" value="EPOXHYDRLASE"/>
</dbReference>
<gene>
    <name evidence="2" type="ORF">UFOPK3674_00782</name>
</gene>
<accession>A0A6J7I2F9</accession>